<protein>
    <submittedName>
        <fullName evidence="1">Uncharacterized protein</fullName>
    </submittedName>
</protein>
<dbReference type="EMBL" id="UINC01033275">
    <property type="protein sequence ID" value="SVB22297.1"/>
    <property type="molecule type" value="Genomic_DNA"/>
</dbReference>
<organism evidence="1">
    <name type="scientific">marine metagenome</name>
    <dbReference type="NCBI Taxonomy" id="408172"/>
    <lineage>
        <taxon>unclassified sequences</taxon>
        <taxon>metagenomes</taxon>
        <taxon>ecological metagenomes</taxon>
    </lineage>
</organism>
<dbReference type="AlphaFoldDB" id="A0A382CAB7"/>
<name>A0A382CAB7_9ZZZZ</name>
<gene>
    <name evidence="1" type="ORF">METZ01_LOCUS175151</name>
</gene>
<accession>A0A382CAB7</accession>
<proteinExistence type="predicted"/>
<reference evidence="1" key="1">
    <citation type="submission" date="2018-05" db="EMBL/GenBank/DDBJ databases">
        <authorList>
            <person name="Lanie J.A."/>
            <person name="Ng W.-L."/>
            <person name="Kazmierczak K.M."/>
            <person name="Andrzejewski T.M."/>
            <person name="Davidsen T.M."/>
            <person name="Wayne K.J."/>
            <person name="Tettelin H."/>
            <person name="Glass J.I."/>
            <person name="Rusch D."/>
            <person name="Podicherti R."/>
            <person name="Tsui H.-C.T."/>
            <person name="Winkler M.E."/>
        </authorList>
    </citation>
    <scope>NUCLEOTIDE SEQUENCE</scope>
</reference>
<evidence type="ECO:0000313" key="1">
    <source>
        <dbReference type="EMBL" id="SVB22297.1"/>
    </source>
</evidence>
<sequence length="135" mass="14326">MSSTTLFGGCAEETQCARLACNHDLNLELVTIDARGVYDATGTLTIGDDTYSLRCPGRGTAPSDAQSPYVIYCETNVINIPQLAIEEPAITAQLTSEETGYSYDGPITPQFATVEDFNGEGCGSCSYGIGAVFFQ</sequence>